<evidence type="ECO:0000313" key="3">
    <source>
        <dbReference type="Proteomes" id="UP000006671"/>
    </source>
</evidence>
<accession>D2VNN3</accession>
<dbReference type="RefSeq" id="XP_002674182.1">
    <property type="nucleotide sequence ID" value="XM_002674136.1"/>
</dbReference>
<feature type="compositionally biased region" description="Basic and acidic residues" evidence="1">
    <location>
        <begin position="108"/>
        <end position="117"/>
    </location>
</feature>
<dbReference type="KEGG" id="ngr:NAEGRDRAFT_51039"/>
<dbReference type="EMBL" id="GG738885">
    <property type="protein sequence ID" value="EFC41438.1"/>
    <property type="molecule type" value="Genomic_DNA"/>
</dbReference>
<feature type="compositionally biased region" description="Polar residues" evidence="1">
    <location>
        <begin position="156"/>
        <end position="167"/>
    </location>
</feature>
<dbReference type="AlphaFoldDB" id="D2VNN3"/>
<dbReference type="InParanoid" id="D2VNN3"/>
<name>D2VNN3_NAEGR</name>
<sequence length="369" mass="41731">MCIVPTTSFSEFKSIGEEEVTSNNVLRMKSSSLKCEHSLIRNQSLPTISIRPIKPRQVLNNMFHLFIEMIVYLMNAMYMATVFDVDELFLPIQKQIESNHFTSSSLSMDKKHAKENSEIPTTRELPFERLTQSVSSLLSPPRSPVNKQHDAKLSPNKRNSSFTDLFAQSSPSPYSNLIVLNAHYEQMIMDIKQTSNVPTNNMPTTISTPMNYVHNNGKETTRKEKIKQTPLTTCDFLIPTIQIDCPPVEEQEISNVTPPETISLFESPQELNQARRRSNSFFPVQPPEKTLTLNGTNVDQHENPIFIVIPPVEASSNNNSNDCFVSNNVNSALSTFTKPTITRKKNSFTNLLKPNFPQPTICKLATLHN</sequence>
<organism evidence="3">
    <name type="scientific">Naegleria gruberi</name>
    <name type="common">Amoeba</name>
    <dbReference type="NCBI Taxonomy" id="5762"/>
    <lineage>
        <taxon>Eukaryota</taxon>
        <taxon>Discoba</taxon>
        <taxon>Heterolobosea</taxon>
        <taxon>Tetramitia</taxon>
        <taxon>Eutetramitia</taxon>
        <taxon>Vahlkampfiidae</taxon>
        <taxon>Naegleria</taxon>
    </lineage>
</organism>
<dbReference type="Proteomes" id="UP000006671">
    <property type="component" value="Unassembled WGS sequence"/>
</dbReference>
<reference evidence="2 3" key="1">
    <citation type="journal article" date="2010" name="Cell">
        <title>The genome of Naegleria gruberi illuminates early eukaryotic versatility.</title>
        <authorList>
            <person name="Fritz-Laylin L.K."/>
            <person name="Prochnik S.E."/>
            <person name="Ginger M.L."/>
            <person name="Dacks J.B."/>
            <person name="Carpenter M.L."/>
            <person name="Field M.C."/>
            <person name="Kuo A."/>
            <person name="Paredez A."/>
            <person name="Chapman J."/>
            <person name="Pham J."/>
            <person name="Shu S."/>
            <person name="Neupane R."/>
            <person name="Cipriano M."/>
            <person name="Mancuso J."/>
            <person name="Tu H."/>
            <person name="Salamov A."/>
            <person name="Lindquist E."/>
            <person name="Shapiro H."/>
            <person name="Lucas S."/>
            <person name="Grigoriev I.V."/>
            <person name="Cande W.Z."/>
            <person name="Fulton C."/>
            <person name="Rokhsar D.S."/>
            <person name="Dawson S.C."/>
        </authorList>
    </citation>
    <scope>NUCLEOTIDE SEQUENCE [LARGE SCALE GENOMIC DNA]</scope>
    <source>
        <strain evidence="2 3">NEG-M</strain>
    </source>
</reference>
<protein>
    <submittedName>
        <fullName evidence="2">Predicted protein</fullName>
    </submittedName>
</protein>
<dbReference type="GeneID" id="8850745"/>
<dbReference type="VEuPathDB" id="AmoebaDB:NAEGRDRAFT_51039"/>
<keyword evidence="3" id="KW-1185">Reference proteome</keyword>
<evidence type="ECO:0000256" key="1">
    <source>
        <dbReference type="SAM" id="MobiDB-lite"/>
    </source>
</evidence>
<feature type="region of interest" description="Disordered" evidence="1">
    <location>
        <begin position="104"/>
        <end position="167"/>
    </location>
</feature>
<proteinExistence type="predicted"/>
<gene>
    <name evidence="2" type="ORF">NAEGRDRAFT_51039</name>
</gene>
<evidence type="ECO:0000313" key="2">
    <source>
        <dbReference type="EMBL" id="EFC41438.1"/>
    </source>
</evidence>